<accession>I3EEX6</accession>
<dbReference type="VEuPathDB" id="MicrosporidiaDB:NEQG_01845"/>
<dbReference type="HOGENOM" id="CLU_2306812_0_0_1"/>
<gene>
    <name evidence="1" type="ORF">NEQG_01845</name>
</gene>
<dbReference type="OrthoDB" id="2187969at2759"/>
<proteinExistence type="predicted"/>
<dbReference type="OMA" id="WEPITEM"/>
<protein>
    <submittedName>
        <fullName evidence="1">Uncharacterized protein</fullName>
    </submittedName>
</protein>
<dbReference type="InParanoid" id="I3EEX6"/>
<organism evidence="1 2">
    <name type="scientific">Nematocida parisii (strain ERTm3)</name>
    <name type="common">Nematode killer fungus</name>
    <dbReference type="NCBI Taxonomy" id="935791"/>
    <lineage>
        <taxon>Eukaryota</taxon>
        <taxon>Fungi</taxon>
        <taxon>Fungi incertae sedis</taxon>
        <taxon>Microsporidia</taxon>
        <taxon>Nematocida</taxon>
    </lineage>
</organism>
<evidence type="ECO:0000313" key="1">
    <source>
        <dbReference type="EMBL" id="EIJ87773.1"/>
    </source>
</evidence>
<name>I3EEX6_NEMP3</name>
<reference evidence="1" key="1">
    <citation type="submission" date="2011-01" db="EMBL/GenBank/DDBJ databases">
        <title>The Genome Sequence of Nematocida parisii strain ERTm3.</title>
        <authorList>
            <consortium name="The Broad Institute Genome Sequencing Platform"/>
            <consortium name="The Broad Institute Genome Sequencing Center for Infectious Disease"/>
            <person name="Cuomo C."/>
            <person name="Troemel E."/>
            <person name="Young S.K."/>
            <person name="Zeng Q."/>
            <person name="Gargeya S."/>
            <person name="Fitzgerald M."/>
            <person name="Haas B."/>
            <person name="Abouelleil A."/>
            <person name="Alvarado L."/>
            <person name="Arachchi H.M."/>
            <person name="Berlin A."/>
            <person name="Chapman S.B."/>
            <person name="Gearin G."/>
            <person name="Goldberg J."/>
            <person name="Griggs A."/>
            <person name="Gujja S."/>
            <person name="Hansen M."/>
            <person name="Heiman D."/>
            <person name="Howarth C."/>
            <person name="Larimer J."/>
            <person name="Lui A."/>
            <person name="MacDonald P.J.P."/>
            <person name="McCowen C."/>
            <person name="Montmayeur A."/>
            <person name="Murphy C."/>
            <person name="Neiman D."/>
            <person name="Pearson M."/>
            <person name="Priest M."/>
            <person name="Roberts A."/>
            <person name="Saif S."/>
            <person name="Shea T."/>
            <person name="Sisk P."/>
            <person name="Stolte C."/>
            <person name="Sykes S."/>
            <person name="Wortman J."/>
            <person name="Nusbaum C."/>
            <person name="Birren B."/>
        </authorList>
    </citation>
    <scope>NUCLEOTIDE SEQUENCE</scope>
    <source>
        <strain evidence="1">ERTm3</strain>
    </source>
</reference>
<dbReference type="Proteomes" id="UP000002872">
    <property type="component" value="Unassembled WGS sequence"/>
</dbReference>
<evidence type="ECO:0000313" key="2">
    <source>
        <dbReference type="Proteomes" id="UP000002872"/>
    </source>
</evidence>
<dbReference type="AlphaFoldDB" id="I3EEX6"/>
<dbReference type="EMBL" id="GL870880">
    <property type="protein sequence ID" value="EIJ87773.1"/>
    <property type="molecule type" value="Genomic_DNA"/>
</dbReference>
<keyword evidence="2" id="KW-1185">Reference proteome</keyword>
<sequence>MGKFKHANFSERVILMLGVNIISKQFSDAIMKWEPITEMIEEGLDPEEIECISVSISDTLSEFGRINKTDQIVLDLEDFLYDVFEEYGVCVSDDLLSELVEIVLKTHNSKTRTKE</sequence>